<evidence type="ECO:0000256" key="4">
    <source>
        <dbReference type="ARBA" id="ARBA00022764"/>
    </source>
</evidence>
<dbReference type="EMBL" id="UOEX01000146">
    <property type="protein sequence ID" value="VAW35878.1"/>
    <property type="molecule type" value="Genomic_DNA"/>
</dbReference>
<evidence type="ECO:0000259" key="5">
    <source>
        <dbReference type="Pfam" id="PF04052"/>
    </source>
</evidence>
<keyword evidence="3" id="KW-0732">Signal</keyword>
<dbReference type="HAMAP" id="MF_00671">
    <property type="entry name" value="TolB"/>
    <property type="match status" value="1"/>
</dbReference>
<comment type="similarity">
    <text evidence="2">Belongs to the TolB family.</text>
</comment>
<dbReference type="GO" id="GO:0042597">
    <property type="term" value="C:periplasmic space"/>
    <property type="evidence" value="ECO:0007669"/>
    <property type="project" value="UniProtKB-SubCell"/>
</dbReference>
<sequence>MMSFFRGISSVILALLFLTISGIRPAAAMVYLDITSADLIQMPVAVPAFVNKNAPDKITAKGRRMADLAGRALALHGFISIVPAGSYAEGRGVDWQKAGADFVMLGSYNRDKTGLVLEIRFIDLSNKRMIVGKRYHAPRSKGSLMIRKFCDEVIYKLSGRRGISNTEIAFVSDGSGYKEVYVADILSGKARQITRHHDITVSPRFTPDGRRLVYTSYHRGNPDLYITNLAQSRFTRALSWRKGLNLAPSWAPDGKTMLITLSKDGNPDIYLLTSRGRIIRRITKNDGINVSPSWSPDGRHFAFVSDRSGTPQIYTMDVKTGITTRITYQGAENTTPAWSPSGTEIAFTGRVDNTHQIYIINANGGQARQLTKYWGDYESPSWSPDSRQLVFSRQRGGRKELCRIFIKGHKVIPMFKNLKGNQTFPQWSPRLPY</sequence>
<reference evidence="6" key="1">
    <citation type="submission" date="2018-06" db="EMBL/GenBank/DDBJ databases">
        <authorList>
            <person name="Zhirakovskaya E."/>
        </authorList>
    </citation>
    <scope>NUCLEOTIDE SEQUENCE</scope>
</reference>
<dbReference type="InterPro" id="IPR014167">
    <property type="entry name" value="Tol-Pal_TolB"/>
</dbReference>
<organism evidence="6">
    <name type="scientific">hydrothermal vent metagenome</name>
    <dbReference type="NCBI Taxonomy" id="652676"/>
    <lineage>
        <taxon>unclassified sequences</taxon>
        <taxon>metagenomes</taxon>
        <taxon>ecological metagenomes</taxon>
    </lineage>
</organism>
<gene>
    <name evidence="6" type="ORF">MNBD_DELTA03-744</name>
</gene>
<keyword evidence="4" id="KW-0574">Periplasm</keyword>
<evidence type="ECO:0000256" key="1">
    <source>
        <dbReference type="ARBA" id="ARBA00004418"/>
    </source>
</evidence>
<dbReference type="Gene3D" id="2.120.10.60">
    <property type="entry name" value="Tricorn protease N-terminal domain"/>
    <property type="match status" value="1"/>
</dbReference>
<dbReference type="Pfam" id="PF04052">
    <property type="entry name" value="TolB_N"/>
    <property type="match status" value="1"/>
</dbReference>
<dbReference type="GO" id="GO:0017038">
    <property type="term" value="P:protein import"/>
    <property type="evidence" value="ECO:0007669"/>
    <property type="project" value="InterPro"/>
</dbReference>
<dbReference type="PANTHER" id="PTHR36842:SF1">
    <property type="entry name" value="PROTEIN TOLB"/>
    <property type="match status" value="1"/>
</dbReference>
<dbReference type="Gene3D" id="2.120.10.30">
    <property type="entry name" value="TolB, C-terminal domain"/>
    <property type="match status" value="2"/>
</dbReference>
<name>A0A3B0UXK2_9ZZZZ</name>
<dbReference type="InterPro" id="IPR007195">
    <property type="entry name" value="TolB_N"/>
</dbReference>
<evidence type="ECO:0000256" key="3">
    <source>
        <dbReference type="ARBA" id="ARBA00022729"/>
    </source>
</evidence>
<dbReference type="SUPFAM" id="SSF69304">
    <property type="entry name" value="Tricorn protease N-terminal domain"/>
    <property type="match status" value="1"/>
</dbReference>
<protein>
    <submittedName>
        <fullName evidence="6">Tol-Pal system beta propeller repeat protein TolB</fullName>
    </submittedName>
</protein>
<accession>A0A3B0UXK2</accession>
<evidence type="ECO:0000256" key="2">
    <source>
        <dbReference type="ARBA" id="ARBA00009820"/>
    </source>
</evidence>
<dbReference type="InterPro" id="IPR011659">
    <property type="entry name" value="WD40"/>
</dbReference>
<dbReference type="Gene3D" id="3.40.50.10070">
    <property type="entry name" value="TolB, N-terminal domain"/>
    <property type="match status" value="1"/>
</dbReference>
<feature type="domain" description="TolB N-terminal" evidence="5">
    <location>
        <begin position="31"/>
        <end position="128"/>
    </location>
</feature>
<proteinExistence type="inferred from homology"/>
<comment type="subcellular location">
    <subcellularLocation>
        <location evidence="1">Periplasm</location>
    </subcellularLocation>
</comment>
<dbReference type="PANTHER" id="PTHR36842">
    <property type="entry name" value="PROTEIN TOLB HOMOLOG"/>
    <property type="match status" value="1"/>
</dbReference>
<dbReference type="Pfam" id="PF07676">
    <property type="entry name" value="PD40"/>
    <property type="match status" value="5"/>
</dbReference>
<dbReference type="InterPro" id="IPR011042">
    <property type="entry name" value="6-blade_b-propeller_TolB-like"/>
</dbReference>
<evidence type="ECO:0000313" key="6">
    <source>
        <dbReference type="EMBL" id="VAW35878.1"/>
    </source>
</evidence>
<dbReference type="AlphaFoldDB" id="A0A3B0UXK2"/>
<dbReference type="SUPFAM" id="SSF52964">
    <property type="entry name" value="TolB, N-terminal domain"/>
    <property type="match status" value="1"/>
</dbReference>